<dbReference type="InterPro" id="IPR015797">
    <property type="entry name" value="NUDIX_hydrolase-like_dom_sf"/>
</dbReference>
<dbReference type="GeneID" id="57752763"/>
<evidence type="ECO:0000256" key="8">
    <source>
        <dbReference type="ARBA" id="ARBA00022842"/>
    </source>
</evidence>
<evidence type="ECO:0000256" key="13">
    <source>
        <dbReference type="ARBA" id="ARBA00040794"/>
    </source>
</evidence>
<dbReference type="PROSITE" id="PS00893">
    <property type="entry name" value="NUDIX_BOX"/>
    <property type="match status" value="1"/>
</dbReference>
<dbReference type="SUPFAM" id="SSF55811">
    <property type="entry name" value="Nudix"/>
    <property type="match status" value="1"/>
</dbReference>
<dbReference type="PANTHER" id="PTHR47707:SF1">
    <property type="entry name" value="NUDIX HYDROLASE FAMILY PROTEIN"/>
    <property type="match status" value="1"/>
</dbReference>
<keyword evidence="9" id="KW-0234">DNA repair</keyword>
<evidence type="ECO:0000256" key="3">
    <source>
        <dbReference type="ARBA" id="ARBA00022457"/>
    </source>
</evidence>
<dbReference type="GO" id="GO:0046872">
    <property type="term" value="F:metal ion binding"/>
    <property type="evidence" value="ECO:0007669"/>
    <property type="project" value="UniProtKB-KW"/>
</dbReference>
<proteinExistence type="inferred from homology"/>
<dbReference type="AlphaFoldDB" id="A0A0B7GTC6"/>
<gene>
    <name evidence="20" type="ORF">FUT82_06395</name>
    <name evidence="19" type="ORF">TPHV1_110008</name>
</gene>
<keyword evidence="21" id="KW-1185">Reference proteome</keyword>
<dbReference type="InterPro" id="IPR000086">
    <property type="entry name" value="NUDIX_hydrolase_dom"/>
</dbReference>
<reference evidence="21" key="1">
    <citation type="submission" date="2015-01" db="EMBL/GenBank/DDBJ databases">
        <authorList>
            <person name="Manzoor Shahid"/>
            <person name="Zubair Saima"/>
        </authorList>
    </citation>
    <scope>NUCLEOTIDE SEQUENCE [LARGE SCALE GENOMIC DNA]</scope>
    <source>
        <strain evidence="21">V1</strain>
    </source>
</reference>
<dbReference type="GO" id="GO:0044716">
    <property type="term" value="F:8-oxo-GDP phosphatase activity"/>
    <property type="evidence" value="ECO:0007669"/>
    <property type="project" value="TreeGrafter"/>
</dbReference>
<dbReference type="EMBL" id="CDNC01000003">
    <property type="protein sequence ID" value="CEM60782.1"/>
    <property type="molecule type" value="Genomic_DNA"/>
</dbReference>
<dbReference type="InterPro" id="IPR020476">
    <property type="entry name" value="Nudix_hydrolase"/>
</dbReference>
<evidence type="ECO:0000256" key="16">
    <source>
        <dbReference type="ARBA" id="ARBA00042798"/>
    </source>
</evidence>
<dbReference type="GO" id="GO:0006281">
    <property type="term" value="P:DNA repair"/>
    <property type="evidence" value="ECO:0007669"/>
    <property type="project" value="UniProtKB-KW"/>
</dbReference>
<dbReference type="Gene3D" id="3.90.79.10">
    <property type="entry name" value="Nucleoside Triphosphate Pyrophosphohydrolase"/>
    <property type="match status" value="1"/>
</dbReference>
<dbReference type="PRINTS" id="PR00502">
    <property type="entry name" value="NUDIXFAMILY"/>
</dbReference>
<dbReference type="GO" id="GO:0035539">
    <property type="term" value="F:8-oxo-7,8-dihydrodeoxyguanosine triphosphate pyrophosphatase activity"/>
    <property type="evidence" value="ECO:0007669"/>
    <property type="project" value="UniProtKB-EC"/>
</dbReference>
<dbReference type="InterPro" id="IPR047127">
    <property type="entry name" value="MutT-like"/>
</dbReference>
<evidence type="ECO:0000313" key="20">
    <source>
        <dbReference type="EMBL" id="QEJ97657.1"/>
    </source>
</evidence>
<sequence length="128" mass="14706">MKKIRVAAAIICKDGKVFAARRKGGTYDGFWEFPGGKIESGETAEQALIREVREELNAEISIQSFFKRVRWEYPEFILSMDCFLCSLKTPAYELCVHQDARWLDTTEINSVQWLPADISIIEELKTVL</sequence>
<dbReference type="PROSITE" id="PS51462">
    <property type="entry name" value="NUDIX"/>
    <property type="match status" value="1"/>
</dbReference>
<keyword evidence="4" id="KW-0235">DNA replication</keyword>
<dbReference type="Proteomes" id="UP000042527">
    <property type="component" value="Unassembled WGS sequence"/>
</dbReference>
<evidence type="ECO:0000256" key="14">
    <source>
        <dbReference type="ARBA" id="ARBA00041592"/>
    </source>
</evidence>
<dbReference type="EC" id="3.6.1.55" evidence="12"/>
<evidence type="ECO:0000256" key="10">
    <source>
        <dbReference type="ARBA" id="ARBA00035861"/>
    </source>
</evidence>
<accession>A0A0B7GTC6</accession>
<reference evidence="19" key="2">
    <citation type="submission" date="2015-01" db="EMBL/GenBank/DDBJ databases">
        <authorList>
            <person name="Xiang T."/>
            <person name="Song Y."/>
            <person name="Huang L."/>
            <person name="Wang B."/>
            <person name="Wu P."/>
        </authorList>
    </citation>
    <scope>NUCLEOTIDE SEQUENCE [LARGE SCALE GENOMIC DNA]</scope>
    <source>
        <strain evidence="19">V1</strain>
    </source>
</reference>
<evidence type="ECO:0000256" key="9">
    <source>
        <dbReference type="ARBA" id="ARBA00023204"/>
    </source>
</evidence>
<protein>
    <recommendedName>
        <fullName evidence="13">8-oxo-dGTP diphosphatase</fullName>
        <ecNumber evidence="12">3.6.1.55</ecNumber>
    </recommendedName>
    <alternativeName>
        <fullName evidence="16">7,8-dihydro-8-oxoguanine-triphosphatase</fullName>
    </alternativeName>
    <alternativeName>
        <fullName evidence="15">Mutator protein MutT</fullName>
    </alternativeName>
    <alternativeName>
        <fullName evidence="14">dGTP pyrophosphohydrolase</fullName>
    </alternativeName>
</protein>
<evidence type="ECO:0000256" key="11">
    <source>
        <dbReference type="ARBA" id="ARBA00036904"/>
    </source>
</evidence>
<comment type="similarity">
    <text evidence="2 17">Belongs to the Nudix hydrolase family.</text>
</comment>
<dbReference type="CDD" id="cd03425">
    <property type="entry name" value="NUDIX_MutT_NudA_like"/>
    <property type="match status" value="1"/>
</dbReference>
<evidence type="ECO:0000256" key="6">
    <source>
        <dbReference type="ARBA" id="ARBA00022763"/>
    </source>
</evidence>
<keyword evidence="5" id="KW-0479">Metal-binding</keyword>
<dbReference type="GO" id="GO:0044715">
    <property type="term" value="F:8-oxo-dGDP phosphatase activity"/>
    <property type="evidence" value="ECO:0007669"/>
    <property type="project" value="TreeGrafter"/>
</dbReference>
<comment type="cofactor">
    <cofactor evidence="1">
        <name>Mg(2+)</name>
        <dbReference type="ChEBI" id="CHEBI:18420"/>
    </cofactor>
</comment>
<evidence type="ECO:0000256" key="4">
    <source>
        <dbReference type="ARBA" id="ARBA00022705"/>
    </source>
</evidence>
<dbReference type="PANTHER" id="PTHR47707">
    <property type="entry name" value="8-OXO-DGTP DIPHOSPHATASE"/>
    <property type="match status" value="1"/>
</dbReference>
<dbReference type="Proteomes" id="UP000323594">
    <property type="component" value="Chromosome"/>
</dbReference>
<evidence type="ECO:0000256" key="1">
    <source>
        <dbReference type="ARBA" id="ARBA00001946"/>
    </source>
</evidence>
<keyword evidence="7 17" id="KW-0378">Hydrolase</keyword>
<dbReference type="GO" id="GO:0006260">
    <property type="term" value="P:DNA replication"/>
    <property type="evidence" value="ECO:0007669"/>
    <property type="project" value="UniProtKB-KW"/>
</dbReference>
<evidence type="ECO:0000256" key="5">
    <source>
        <dbReference type="ARBA" id="ARBA00022723"/>
    </source>
</evidence>
<evidence type="ECO:0000256" key="12">
    <source>
        <dbReference type="ARBA" id="ARBA00038905"/>
    </source>
</evidence>
<organism evidence="19 21">
    <name type="scientific">Treponema phagedenis</name>
    <dbReference type="NCBI Taxonomy" id="162"/>
    <lineage>
        <taxon>Bacteria</taxon>
        <taxon>Pseudomonadati</taxon>
        <taxon>Spirochaetota</taxon>
        <taxon>Spirochaetia</taxon>
        <taxon>Spirochaetales</taxon>
        <taxon>Treponemataceae</taxon>
        <taxon>Treponema</taxon>
    </lineage>
</organism>
<evidence type="ECO:0000313" key="21">
    <source>
        <dbReference type="Proteomes" id="UP000042527"/>
    </source>
</evidence>
<evidence type="ECO:0000256" key="17">
    <source>
        <dbReference type="RuleBase" id="RU003476"/>
    </source>
</evidence>
<evidence type="ECO:0000256" key="2">
    <source>
        <dbReference type="ARBA" id="ARBA00005582"/>
    </source>
</evidence>
<comment type="catalytic activity">
    <reaction evidence="11">
        <text>8-oxo-GTP + H2O = 8-oxo-GMP + diphosphate + H(+)</text>
        <dbReference type="Rhea" id="RHEA:67616"/>
        <dbReference type="ChEBI" id="CHEBI:15377"/>
        <dbReference type="ChEBI" id="CHEBI:15378"/>
        <dbReference type="ChEBI" id="CHEBI:33019"/>
        <dbReference type="ChEBI" id="CHEBI:143553"/>
        <dbReference type="ChEBI" id="CHEBI:145694"/>
    </reaction>
</comment>
<name>A0A0B7GTC6_TREPH</name>
<dbReference type="OrthoDB" id="9810648at2"/>
<feature type="domain" description="Nudix hydrolase" evidence="18">
    <location>
        <begin position="2"/>
        <end position="128"/>
    </location>
</feature>
<evidence type="ECO:0000259" key="18">
    <source>
        <dbReference type="PROSITE" id="PS51462"/>
    </source>
</evidence>
<reference evidence="20 22" key="3">
    <citation type="submission" date="2019-08" db="EMBL/GenBank/DDBJ databases">
        <authorList>
            <person name="Kuhnert P."/>
        </authorList>
    </citation>
    <scope>NUCLEOTIDE SEQUENCE [LARGE SCALE GENOMIC DNA]</scope>
    <source>
        <strain evidence="20 22">B36.5</strain>
    </source>
</reference>
<dbReference type="GO" id="GO:0008413">
    <property type="term" value="F:8-oxo-7,8-dihydroguanosine triphosphate pyrophosphatase activity"/>
    <property type="evidence" value="ECO:0007669"/>
    <property type="project" value="TreeGrafter"/>
</dbReference>
<dbReference type="RefSeq" id="WP_002696941.1">
    <property type="nucleotide sequence ID" value="NZ_CDNC01000003.1"/>
</dbReference>
<dbReference type="EMBL" id="CP042817">
    <property type="protein sequence ID" value="QEJ97657.1"/>
    <property type="molecule type" value="Genomic_DNA"/>
</dbReference>
<dbReference type="InterPro" id="IPR020084">
    <property type="entry name" value="NUDIX_hydrolase_CS"/>
</dbReference>
<evidence type="ECO:0000313" key="22">
    <source>
        <dbReference type="Proteomes" id="UP000323594"/>
    </source>
</evidence>
<comment type="catalytic activity">
    <reaction evidence="10">
        <text>8-oxo-dGTP + H2O = 8-oxo-dGMP + diphosphate + H(+)</text>
        <dbReference type="Rhea" id="RHEA:31575"/>
        <dbReference type="ChEBI" id="CHEBI:15377"/>
        <dbReference type="ChEBI" id="CHEBI:15378"/>
        <dbReference type="ChEBI" id="CHEBI:33019"/>
        <dbReference type="ChEBI" id="CHEBI:63224"/>
        <dbReference type="ChEBI" id="CHEBI:77896"/>
        <dbReference type="EC" id="3.6.1.55"/>
    </reaction>
</comment>
<dbReference type="Pfam" id="PF00293">
    <property type="entry name" value="NUDIX"/>
    <property type="match status" value="1"/>
</dbReference>
<keyword evidence="6" id="KW-0227">DNA damage</keyword>
<keyword evidence="3" id="KW-0515">Mutator protein</keyword>
<evidence type="ECO:0000256" key="15">
    <source>
        <dbReference type="ARBA" id="ARBA00041979"/>
    </source>
</evidence>
<keyword evidence="8" id="KW-0460">Magnesium</keyword>
<evidence type="ECO:0000256" key="7">
    <source>
        <dbReference type="ARBA" id="ARBA00022801"/>
    </source>
</evidence>
<evidence type="ECO:0000313" key="19">
    <source>
        <dbReference type="EMBL" id="CEM60782.1"/>
    </source>
</evidence>